<keyword evidence="5 7" id="KW-0456">Lyase</keyword>
<protein>
    <submittedName>
        <fullName evidence="7">3-isopropylmalate dehydratase large subunit</fullName>
        <ecNumber evidence="7">4.2.1.33</ecNumber>
    </submittedName>
</protein>
<feature type="domain" description="Aconitase/3-isopropylmalate dehydratase large subunit alpha/beta/alpha" evidence="6">
    <location>
        <begin position="3"/>
        <end position="306"/>
    </location>
</feature>
<dbReference type="PANTHER" id="PTHR43822">
    <property type="entry name" value="HOMOACONITASE, MITOCHONDRIAL-RELATED"/>
    <property type="match status" value="1"/>
</dbReference>
<evidence type="ECO:0000256" key="1">
    <source>
        <dbReference type="ARBA" id="ARBA00022485"/>
    </source>
</evidence>
<dbReference type="PANTHER" id="PTHR43822:SF2">
    <property type="entry name" value="HOMOACONITASE, MITOCHONDRIAL"/>
    <property type="match status" value="1"/>
</dbReference>
<evidence type="ECO:0000256" key="4">
    <source>
        <dbReference type="ARBA" id="ARBA00023014"/>
    </source>
</evidence>
<dbReference type="InterPro" id="IPR011826">
    <property type="entry name" value="HAcnase/IPMdehydase_lsu_prok"/>
</dbReference>
<comment type="caution">
    <text evidence="7">The sequence shown here is derived from an EMBL/GenBank/DDBJ whole genome shotgun (WGS) entry which is preliminary data.</text>
</comment>
<dbReference type="GO" id="GO:0051539">
    <property type="term" value="F:4 iron, 4 sulfur cluster binding"/>
    <property type="evidence" value="ECO:0007669"/>
    <property type="project" value="UniProtKB-KW"/>
</dbReference>
<gene>
    <name evidence="7" type="primary">leuC_31</name>
    <name evidence="7" type="ORF">SDC9_142854</name>
</gene>
<evidence type="ECO:0000256" key="2">
    <source>
        <dbReference type="ARBA" id="ARBA00022723"/>
    </source>
</evidence>
<dbReference type="EC" id="4.2.1.33" evidence="7"/>
<dbReference type="NCBIfam" id="TIGR01343">
    <property type="entry name" value="hacA_fam"/>
    <property type="match status" value="1"/>
</dbReference>
<keyword evidence="2" id="KW-0479">Metal-binding</keyword>
<dbReference type="InterPro" id="IPR018136">
    <property type="entry name" value="Aconitase_4Fe-4S_BS"/>
</dbReference>
<dbReference type="SUPFAM" id="SSF53732">
    <property type="entry name" value="Aconitase iron-sulfur domain"/>
    <property type="match status" value="1"/>
</dbReference>
<dbReference type="Gene3D" id="3.30.499.10">
    <property type="entry name" value="Aconitase, domain 3"/>
    <property type="match status" value="2"/>
</dbReference>
<evidence type="ECO:0000256" key="3">
    <source>
        <dbReference type="ARBA" id="ARBA00023004"/>
    </source>
</evidence>
<dbReference type="InterPro" id="IPR001030">
    <property type="entry name" value="Acoase/IPM_deHydtase_lsu_aba"/>
</dbReference>
<dbReference type="AlphaFoldDB" id="A0A645E2D4"/>
<dbReference type="InterPro" id="IPR050067">
    <property type="entry name" value="IPM_dehydratase_rel_enz"/>
</dbReference>
<reference evidence="7" key="1">
    <citation type="submission" date="2019-08" db="EMBL/GenBank/DDBJ databases">
        <authorList>
            <person name="Kucharzyk K."/>
            <person name="Murdoch R.W."/>
            <person name="Higgins S."/>
            <person name="Loffler F."/>
        </authorList>
    </citation>
    <scope>NUCLEOTIDE SEQUENCE</scope>
</reference>
<sequence length="320" mass="34267">MLAEQGLVRPSDIVVGCDSHTCTYGALNALSFGIGSTDMSGVLLTGQLWLKVPETLKLIYEGKMQKGVSAKDVMLFTIGKLRSDGADYLALSFTGEAIENMEICDRLTMCNMAIECGAKAGMMECDDKTKAYLSGRSKMEILPVFDDKDALYRDTITINISALEPQIALPHAVDNVCPVKKVEGTEIQQIFIGTCTNGRLEDLRAAASILRDKHISSSCRLIVGPASREVLREAIREGIIEVLLQAGATIIPPGCGPCPGTHLGVPGDGEKVLSTANRNFKGRMGNNKASIYLASPMTCAASALRGCISDPREFLEMGDA</sequence>
<evidence type="ECO:0000259" key="6">
    <source>
        <dbReference type="Pfam" id="PF00330"/>
    </source>
</evidence>
<proteinExistence type="predicted"/>
<dbReference type="NCBIfam" id="NF001614">
    <property type="entry name" value="PRK00402.1"/>
    <property type="match status" value="1"/>
</dbReference>
<dbReference type="PROSITE" id="PS00450">
    <property type="entry name" value="ACONITASE_1"/>
    <property type="match status" value="1"/>
</dbReference>
<dbReference type="PRINTS" id="PR00415">
    <property type="entry name" value="ACONITASE"/>
</dbReference>
<dbReference type="Pfam" id="PF00330">
    <property type="entry name" value="Aconitase"/>
    <property type="match status" value="1"/>
</dbReference>
<dbReference type="InterPro" id="IPR036008">
    <property type="entry name" value="Aconitase_4Fe-4S_dom"/>
</dbReference>
<accession>A0A645E2D4</accession>
<dbReference type="GO" id="GO:0046872">
    <property type="term" value="F:metal ion binding"/>
    <property type="evidence" value="ECO:0007669"/>
    <property type="project" value="UniProtKB-KW"/>
</dbReference>
<name>A0A645E2D4_9ZZZZ</name>
<dbReference type="GO" id="GO:0009098">
    <property type="term" value="P:L-leucine biosynthetic process"/>
    <property type="evidence" value="ECO:0007669"/>
    <property type="project" value="InterPro"/>
</dbReference>
<dbReference type="InterPro" id="IPR006251">
    <property type="entry name" value="Homoacnase/IPMdehydase_lsu"/>
</dbReference>
<evidence type="ECO:0000313" key="7">
    <source>
        <dbReference type="EMBL" id="MPM95699.1"/>
    </source>
</evidence>
<dbReference type="GO" id="GO:0003861">
    <property type="term" value="F:3-isopropylmalate dehydratase activity"/>
    <property type="evidence" value="ECO:0007669"/>
    <property type="project" value="UniProtKB-EC"/>
</dbReference>
<dbReference type="NCBIfam" id="TIGR02086">
    <property type="entry name" value="IPMI_arch"/>
    <property type="match status" value="1"/>
</dbReference>
<dbReference type="EMBL" id="VSSQ01042161">
    <property type="protein sequence ID" value="MPM95699.1"/>
    <property type="molecule type" value="Genomic_DNA"/>
</dbReference>
<keyword evidence="4" id="KW-0411">Iron-sulfur</keyword>
<evidence type="ECO:0000256" key="5">
    <source>
        <dbReference type="ARBA" id="ARBA00023239"/>
    </source>
</evidence>
<dbReference type="InterPro" id="IPR015931">
    <property type="entry name" value="Acnase/IPM_dHydase_lsu_aba_1/3"/>
</dbReference>
<organism evidence="7">
    <name type="scientific">bioreactor metagenome</name>
    <dbReference type="NCBI Taxonomy" id="1076179"/>
    <lineage>
        <taxon>unclassified sequences</taxon>
        <taxon>metagenomes</taxon>
        <taxon>ecological metagenomes</taxon>
    </lineage>
</organism>
<keyword evidence="1" id="KW-0004">4Fe-4S</keyword>
<keyword evidence="3" id="KW-0408">Iron</keyword>